<proteinExistence type="predicted"/>
<comment type="caution">
    <text evidence="1">The sequence shown here is derived from an EMBL/GenBank/DDBJ whole genome shotgun (WGS) entry which is preliminary data.</text>
</comment>
<evidence type="ECO:0000313" key="1">
    <source>
        <dbReference type="EMBL" id="KAI4313888.1"/>
    </source>
</evidence>
<gene>
    <name evidence="1" type="ORF">L6164_026834</name>
</gene>
<reference evidence="1 2" key="1">
    <citation type="journal article" date="2022" name="DNA Res.">
        <title>Chromosomal-level genome assembly of the orchid tree Bauhinia variegata (Leguminosae; Cercidoideae) supports the allotetraploid origin hypothesis of Bauhinia.</title>
        <authorList>
            <person name="Zhong Y."/>
            <person name="Chen Y."/>
            <person name="Zheng D."/>
            <person name="Pang J."/>
            <person name="Liu Y."/>
            <person name="Luo S."/>
            <person name="Meng S."/>
            <person name="Qian L."/>
            <person name="Wei D."/>
            <person name="Dai S."/>
            <person name="Zhou R."/>
        </authorList>
    </citation>
    <scope>NUCLEOTIDE SEQUENCE [LARGE SCALE GENOMIC DNA]</scope>
    <source>
        <strain evidence="1">BV-YZ2020</strain>
    </source>
</reference>
<sequence length="1196" mass="134047">MPKSCGDGQNISFPFFIKEQPAFCGYPNFGLSCDNNGHPVLNLSNTNYTIQEILYQKASIRLSDAVFSISNSTGCDTLQVANNFTYSGTRFSLVPNQTEMFLFFGCNLRSLPQRLQKYEVDCSAENHTNSVLSLTRNDEGFNYVPGKCNNTTVKAMVEIGSVSGNEGILGTIKRGFLLKWAATNCSDCMSSGGRCGFDSVKYSFQCFCPDRPHSWKCDDSDDKKALRLGLGLGLGVGFPLIAILIIGCLIRQRYHKRKHTLRDVHSESRDTYPDPDPENGSVYLGFGVPIFSYKELQEATNNFHHTREVGDGGFGTVYYGKLRDGREVAVKRLYQHNFRRLEQFVNEVGILTRLRHTNLVSLYGCTSHRSRELLVVYEFIPNGTVACHLYGDPAKLGSLSWSIRMKIAIETASALAYLHASDIIHRDVKTNNILVDNTYSVKVADFGLSRLFPIDVTHVSTAPQGTPGYVDPDYHQCYQLTSKSDVYSFGVVLIELISSMPAVDMNRHSDEINLSSLAVKKIQNSELTELVDPSLGFDSDNEVKRMIVSVAELAFKCLQRDKELRPSMEDVLKLLKRIESGNNGPQNLEEADVHSAGISNGNVHPPPSPDCDHVGLLRNMALPCSPNTVIDKWDSKSTTPNAGGGIAKQGKCSNSFNCGNLGTISFPFTTTAQSNCGLLAIQGCDDPHSRKMIQQKNGRFYEVIQVDQERQVIVILDKDLQKLLLSKSCEVFRNNFTLPLNTSPMASLNISNIRPFYSCDRTLNFSCSSLPSDYTCPRYDIYSYYYFQNQKINCSLTPSSKCSMLKLPLVWPPTQPKDGQDFFNRLSANISIKVRLSDDCYNCHYQRGGQCRLDRNGSFYCATEKSERGRVFKLGLGGLGAGIIMIGCLILWCYKWNYTPSDVQFQSRDTYSDPYSNPDPESGSVYFGIPLFSYKELQEATNNFDLSRELGEGGFGTVYYGKLKDGREVAVKRLFEQNSRRVKLFVNEVEILTRLRHRNLVSLYGCTSCQSHQLLLVYEYIPNGTVASHLHAVDLTRSGDEINLADLAMKRIQNCAFNELIDPSLGFEFDRRIERMVVAVVELAFQCLQLDRESRPSMDKILEALKRIECEKEEYEHQVELDVRGAGNSHSNVHPPSPTSWDRDDDCLLKNLKLSSSPNTVLFPLSTAKSLEFGPSKSNLKFKSVECGHFSCYLKT</sequence>
<evidence type="ECO:0000313" key="2">
    <source>
        <dbReference type="Proteomes" id="UP000828941"/>
    </source>
</evidence>
<keyword evidence="2" id="KW-1185">Reference proteome</keyword>
<accession>A0ACB9LRK4</accession>
<name>A0ACB9LRK4_BAUVA</name>
<protein>
    <submittedName>
        <fullName evidence="1">Uncharacterized protein</fullName>
    </submittedName>
</protein>
<dbReference type="EMBL" id="CM039436">
    <property type="protein sequence ID" value="KAI4313888.1"/>
    <property type="molecule type" value="Genomic_DNA"/>
</dbReference>
<organism evidence="1 2">
    <name type="scientific">Bauhinia variegata</name>
    <name type="common">Purple orchid tree</name>
    <name type="synonym">Phanera variegata</name>
    <dbReference type="NCBI Taxonomy" id="167791"/>
    <lineage>
        <taxon>Eukaryota</taxon>
        <taxon>Viridiplantae</taxon>
        <taxon>Streptophyta</taxon>
        <taxon>Embryophyta</taxon>
        <taxon>Tracheophyta</taxon>
        <taxon>Spermatophyta</taxon>
        <taxon>Magnoliopsida</taxon>
        <taxon>eudicotyledons</taxon>
        <taxon>Gunneridae</taxon>
        <taxon>Pentapetalae</taxon>
        <taxon>rosids</taxon>
        <taxon>fabids</taxon>
        <taxon>Fabales</taxon>
        <taxon>Fabaceae</taxon>
        <taxon>Cercidoideae</taxon>
        <taxon>Cercideae</taxon>
        <taxon>Bauhiniinae</taxon>
        <taxon>Bauhinia</taxon>
    </lineage>
</organism>
<dbReference type="Proteomes" id="UP000828941">
    <property type="component" value="Chromosome 11"/>
</dbReference>